<dbReference type="EMBL" id="AECZ01000017">
    <property type="protein sequence ID" value="EFL50661.1"/>
    <property type="molecule type" value="Genomic_DNA"/>
</dbReference>
<proteinExistence type="predicted"/>
<dbReference type="eggNOG" id="ENOG5031JPQ">
    <property type="taxonomic scope" value="Bacteria"/>
</dbReference>
<evidence type="ECO:0000313" key="3">
    <source>
        <dbReference type="Proteomes" id="UP000006250"/>
    </source>
</evidence>
<sequence length="97" mass="9880" precursor="true">MKRLAVVILLAALCLLPAPAMATSFTWDFPGTSGSYSSDGSTSATTSGTLTADTTTVNWDLTFGTGGALSGSGSALVGGQTYSGTFDFSDLFSLLFF</sequence>
<name>E1JY87_SOLFR</name>
<dbReference type="Proteomes" id="UP000006250">
    <property type="component" value="Unassembled WGS sequence"/>
</dbReference>
<evidence type="ECO:0000256" key="1">
    <source>
        <dbReference type="SAM" id="SignalP"/>
    </source>
</evidence>
<keyword evidence="1" id="KW-0732">Signal</keyword>
<dbReference type="AlphaFoldDB" id="E1JY87"/>
<evidence type="ECO:0000313" key="2">
    <source>
        <dbReference type="EMBL" id="EFL50661.1"/>
    </source>
</evidence>
<dbReference type="RefSeq" id="WP_005994516.1">
    <property type="nucleotide sequence ID" value="NZ_AECZ01000017.1"/>
</dbReference>
<feature type="chain" id="PRO_5003148016" description="PEP-CTERM sorting domain-containing protein" evidence="1">
    <location>
        <begin position="23"/>
        <end position="97"/>
    </location>
</feature>
<organism evidence="2 3">
    <name type="scientific">Solidesulfovibrio fructosivorans JJ]</name>
    <dbReference type="NCBI Taxonomy" id="596151"/>
    <lineage>
        <taxon>Bacteria</taxon>
        <taxon>Pseudomonadati</taxon>
        <taxon>Thermodesulfobacteriota</taxon>
        <taxon>Desulfovibrionia</taxon>
        <taxon>Desulfovibrionales</taxon>
        <taxon>Desulfovibrionaceae</taxon>
        <taxon>Solidesulfovibrio</taxon>
    </lineage>
</organism>
<gene>
    <name evidence="2" type="ORF">DesfrDRAFT_2602</name>
</gene>
<reference evidence="2 3" key="1">
    <citation type="submission" date="2010-08" db="EMBL/GenBank/DDBJ databases">
        <title>The draft genome of Desulfovibrio fructosovorans JJ.</title>
        <authorList>
            <consortium name="US DOE Joint Genome Institute (JGI-PGF)"/>
            <person name="Lucas S."/>
            <person name="Copeland A."/>
            <person name="Lapidus A."/>
            <person name="Cheng J.-F."/>
            <person name="Bruce D."/>
            <person name="Goodwin L."/>
            <person name="Pitluck S."/>
            <person name="Land M.L."/>
            <person name="Hauser L."/>
            <person name="Chang Y.-J."/>
            <person name="Jeffries C."/>
            <person name="Wall J.D."/>
            <person name="Stahl D.A."/>
            <person name="Arkin A.P."/>
            <person name="Dehal P."/>
            <person name="Stolyar S.M."/>
            <person name="Hazen T.C."/>
            <person name="Woyke T.J."/>
        </authorList>
    </citation>
    <scope>NUCLEOTIDE SEQUENCE [LARGE SCALE GENOMIC DNA]</scope>
    <source>
        <strain evidence="2 3">JJ</strain>
    </source>
</reference>
<accession>E1JY87</accession>
<evidence type="ECO:0008006" key="4">
    <source>
        <dbReference type="Google" id="ProtNLM"/>
    </source>
</evidence>
<comment type="caution">
    <text evidence="2">The sequence shown here is derived from an EMBL/GenBank/DDBJ whole genome shotgun (WGS) entry which is preliminary data.</text>
</comment>
<protein>
    <recommendedName>
        <fullName evidence="4">PEP-CTERM sorting domain-containing protein</fullName>
    </recommendedName>
</protein>
<feature type="signal peptide" evidence="1">
    <location>
        <begin position="1"/>
        <end position="22"/>
    </location>
</feature>
<dbReference type="STRING" id="596151.DesfrDRAFT_2602"/>
<keyword evidence="3" id="KW-1185">Reference proteome</keyword>